<proteinExistence type="predicted"/>
<sequence length="122" mass="14391">MYINIGNLNKKIQVISYIITKDENGFPIKTENIELDTWAQVTNTSGTEMQRSNSDFSETKTRFLIRTPNQRTPNQRTPNQSILTINKDMVIKFRNQIFEIIYINDYSYDKDFTEIMTKLVIK</sequence>
<dbReference type="InterPro" id="IPR038666">
    <property type="entry name" value="SSP1_head-tail_sf"/>
</dbReference>
<organism evidence="1">
    <name type="scientific">Candidatus Improbicoccus pseudotrichonymphae</name>
    <dbReference type="NCBI Taxonomy" id="3033792"/>
    <lineage>
        <taxon>Bacteria</taxon>
        <taxon>Bacillati</taxon>
        <taxon>Bacillota</taxon>
        <taxon>Clostridia</taxon>
        <taxon>Candidatus Improbicoccus</taxon>
    </lineage>
</organism>
<dbReference type="InterPro" id="IPR008767">
    <property type="entry name" value="Phage_SPP1_head-tail_adaptor"/>
</dbReference>
<evidence type="ECO:0000313" key="2">
    <source>
        <dbReference type="EMBL" id="BED92031.1"/>
    </source>
</evidence>
<protein>
    <submittedName>
        <fullName evidence="1">Phage head closure protein</fullName>
    </submittedName>
</protein>
<dbReference type="EMBL" id="AP027924">
    <property type="protein sequence ID" value="BED91682.1"/>
    <property type="molecule type" value="Genomic_DNA"/>
</dbReference>
<dbReference type="KEGG" id="ips:CfP315_0194"/>
<gene>
    <name evidence="1" type="ORF">CfP315_0194</name>
    <name evidence="2" type="ORF">CfP315_0604</name>
</gene>
<evidence type="ECO:0000313" key="1">
    <source>
        <dbReference type="EMBL" id="BED91682.1"/>
    </source>
</evidence>
<accession>A0AA48I0T6</accession>
<dbReference type="Gene3D" id="2.40.10.270">
    <property type="entry name" value="Bacteriophage SPP1 head-tail adaptor protein"/>
    <property type="match status" value="1"/>
</dbReference>
<dbReference type="Proteomes" id="UP001337580">
    <property type="component" value="Chromosome"/>
</dbReference>
<dbReference type="Pfam" id="PF05521">
    <property type="entry name" value="Phage_HCP"/>
    <property type="match status" value="1"/>
</dbReference>
<dbReference type="KEGG" id="ips:CfP315_0604"/>
<name>A0AA48I0T6_9FIRM</name>
<dbReference type="AlphaFoldDB" id="A0AA48I0T6"/>
<reference evidence="1" key="1">
    <citation type="journal article" date="2023" name="ISME J.">
        <title>Emergence of putative energy parasites within Clostridia revealed by genome analysis of a novel endosymbiotic clade.</title>
        <authorList>
            <person name="Takahashi K."/>
            <person name="Kuwahara H."/>
            <person name="Horikawa Y."/>
            <person name="Izawa K."/>
            <person name="Kato D."/>
            <person name="Inagaki T."/>
            <person name="Yuki M."/>
            <person name="Ohkuma M."/>
            <person name="Hongoh Y."/>
        </authorList>
    </citation>
    <scope>NUCLEOTIDE SEQUENCE</scope>
    <source>
        <strain evidence="1">CfP3-15</strain>
    </source>
</reference>
<dbReference type="EMBL" id="AP027924">
    <property type="protein sequence ID" value="BED92031.1"/>
    <property type="molecule type" value="Genomic_DNA"/>
</dbReference>